<proteinExistence type="predicted"/>
<name>A0ACB9R6B0_9MYRT</name>
<gene>
    <name evidence="1" type="ORF">MLD38_012106</name>
</gene>
<evidence type="ECO:0000313" key="1">
    <source>
        <dbReference type="EMBL" id="KAI4374063.1"/>
    </source>
</evidence>
<sequence>MAAAAAASLGWVDLSLISLRSSVYRCRDLLASSVVRVPIPRGISSWPAGGLSIVDEVVWKVVTAVESVALVSMLGFFYLFCGCTV</sequence>
<dbReference type="Proteomes" id="UP001057402">
    <property type="component" value="Chromosome 4"/>
</dbReference>
<keyword evidence="2" id="KW-1185">Reference proteome</keyword>
<comment type="caution">
    <text evidence="1">The sequence shown here is derived from an EMBL/GenBank/DDBJ whole genome shotgun (WGS) entry which is preliminary data.</text>
</comment>
<accession>A0ACB9R6B0</accession>
<organism evidence="1 2">
    <name type="scientific">Melastoma candidum</name>
    <dbReference type="NCBI Taxonomy" id="119954"/>
    <lineage>
        <taxon>Eukaryota</taxon>
        <taxon>Viridiplantae</taxon>
        <taxon>Streptophyta</taxon>
        <taxon>Embryophyta</taxon>
        <taxon>Tracheophyta</taxon>
        <taxon>Spermatophyta</taxon>
        <taxon>Magnoliopsida</taxon>
        <taxon>eudicotyledons</taxon>
        <taxon>Gunneridae</taxon>
        <taxon>Pentapetalae</taxon>
        <taxon>rosids</taxon>
        <taxon>malvids</taxon>
        <taxon>Myrtales</taxon>
        <taxon>Melastomataceae</taxon>
        <taxon>Melastomatoideae</taxon>
        <taxon>Melastomateae</taxon>
        <taxon>Melastoma</taxon>
    </lineage>
</organism>
<protein>
    <submittedName>
        <fullName evidence="1">Uncharacterized protein</fullName>
    </submittedName>
</protein>
<reference evidence="2" key="1">
    <citation type="journal article" date="2023" name="Front. Plant Sci.">
        <title>Chromosomal-level genome assembly of Melastoma candidum provides insights into trichome evolution.</title>
        <authorList>
            <person name="Zhong Y."/>
            <person name="Wu W."/>
            <person name="Sun C."/>
            <person name="Zou P."/>
            <person name="Liu Y."/>
            <person name="Dai S."/>
            <person name="Zhou R."/>
        </authorList>
    </citation>
    <scope>NUCLEOTIDE SEQUENCE [LARGE SCALE GENOMIC DNA]</scope>
</reference>
<dbReference type="EMBL" id="CM042883">
    <property type="protein sequence ID" value="KAI4374063.1"/>
    <property type="molecule type" value="Genomic_DNA"/>
</dbReference>
<evidence type="ECO:0000313" key="2">
    <source>
        <dbReference type="Proteomes" id="UP001057402"/>
    </source>
</evidence>